<name>A0A0B6ZQG2_9EUPU</name>
<dbReference type="AlphaFoldDB" id="A0A0B6ZQG2"/>
<reference evidence="1" key="1">
    <citation type="submission" date="2014-12" db="EMBL/GenBank/DDBJ databases">
        <title>Insight into the proteome of Arion vulgaris.</title>
        <authorList>
            <person name="Aradska J."/>
            <person name="Bulat T."/>
            <person name="Smidak R."/>
            <person name="Sarate P."/>
            <person name="Gangsoo J."/>
            <person name="Sialana F."/>
            <person name="Bilban M."/>
            <person name="Lubec G."/>
        </authorList>
    </citation>
    <scope>NUCLEOTIDE SEQUENCE</scope>
    <source>
        <tissue evidence="1">Skin</tissue>
    </source>
</reference>
<proteinExistence type="predicted"/>
<gene>
    <name evidence="1" type="primary">ORF72699</name>
</gene>
<accession>A0A0B6ZQG2</accession>
<protein>
    <submittedName>
        <fullName evidence="1">Uncharacterized protein</fullName>
    </submittedName>
</protein>
<dbReference type="EMBL" id="HACG01023201">
    <property type="protein sequence ID" value="CEK70066.1"/>
    <property type="molecule type" value="Transcribed_RNA"/>
</dbReference>
<organism evidence="1">
    <name type="scientific">Arion vulgaris</name>
    <dbReference type="NCBI Taxonomy" id="1028688"/>
    <lineage>
        <taxon>Eukaryota</taxon>
        <taxon>Metazoa</taxon>
        <taxon>Spiralia</taxon>
        <taxon>Lophotrochozoa</taxon>
        <taxon>Mollusca</taxon>
        <taxon>Gastropoda</taxon>
        <taxon>Heterobranchia</taxon>
        <taxon>Euthyneura</taxon>
        <taxon>Panpulmonata</taxon>
        <taxon>Eupulmonata</taxon>
        <taxon>Stylommatophora</taxon>
        <taxon>Helicina</taxon>
        <taxon>Arionoidea</taxon>
        <taxon>Arionidae</taxon>
        <taxon>Arion</taxon>
    </lineage>
</organism>
<feature type="non-terminal residue" evidence="1">
    <location>
        <position position="1"/>
    </location>
</feature>
<sequence length="78" mass="8372">TGFGYPIALTISTPMVDVINTMSSVFTSKHFSGTQMRLGRHESSYGMNQSENPSNVKLAPGPCGYDASEITTTLLQIS</sequence>
<evidence type="ECO:0000313" key="1">
    <source>
        <dbReference type="EMBL" id="CEK70066.1"/>
    </source>
</evidence>